<proteinExistence type="inferred from homology"/>
<dbReference type="InterPro" id="IPR028055">
    <property type="entry name" value="YidC/Oxa/ALB_C"/>
</dbReference>
<keyword evidence="7" id="KW-0653">Protein transport</keyword>
<dbReference type="InterPro" id="IPR047196">
    <property type="entry name" value="YidC_ALB_C"/>
</dbReference>
<keyword evidence="5" id="KW-1003">Cell membrane</keyword>
<keyword evidence="9 18" id="KW-0472">Membrane</keyword>
<keyword evidence="8 18" id="KW-1133">Transmembrane helix</keyword>
<evidence type="ECO:0000256" key="9">
    <source>
        <dbReference type="ARBA" id="ARBA00023136"/>
    </source>
</evidence>
<keyword evidence="6 16" id="KW-0812">Transmembrane</keyword>
<evidence type="ECO:0000313" key="21">
    <source>
        <dbReference type="Proteomes" id="UP001596122"/>
    </source>
</evidence>
<protein>
    <recommendedName>
        <fullName evidence="3">Membrane protein insertase YidC</fullName>
    </recommendedName>
    <alternativeName>
        <fullName evidence="15">Foldase YidC</fullName>
    </alternativeName>
    <alternativeName>
        <fullName evidence="14">Membrane integrase YidC</fullName>
    </alternativeName>
    <alternativeName>
        <fullName evidence="13">Membrane protein YidC</fullName>
    </alternativeName>
</protein>
<comment type="subunit">
    <text evidence="12">Interacts with the Sec translocase complex via SecD. Specifically interacts with transmembrane segments of nascent integral membrane proteins during membrane integration.</text>
</comment>
<keyword evidence="4" id="KW-0813">Transport</keyword>
<dbReference type="RefSeq" id="WP_340270727.1">
    <property type="nucleotide sequence ID" value="NZ_JBBEOG010000007.1"/>
</dbReference>
<evidence type="ECO:0000256" key="7">
    <source>
        <dbReference type="ARBA" id="ARBA00022927"/>
    </source>
</evidence>
<evidence type="ECO:0000256" key="4">
    <source>
        <dbReference type="ARBA" id="ARBA00022448"/>
    </source>
</evidence>
<dbReference type="Pfam" id="PF02096">
    <property type="entry name" value="60KD_IMP"/>
    <property type="match status" value="1"/>
</dbReference>
<evidence type="ECO:0000256" key="17">
    <source>
        <dbReference type="SAM" id="MobiDB-lite"/>
    </source>
</evidence>
<evidence type="ECO:0000256" key="3">
    <source>
        <dbReference type="ARBA" id="ARBA00015325"/>
    </source>
</evidence>
<evidence type="ECO:0000256" key="6">
    <source>
        <dbReference type="ARBA" id="ARBA00022692"/>
    </source>
</evidence>
<dbReference type="PANTHER" id="PTHR12428:SF65">
    <property type="entry name" value="CYTOCHROME C OXIDASE ASSEMBLY PROTEIN COX18, MITOCHONDRIAL"/>
    <property type="match status" value="1"/>
</dbReference>
<evidence type="ECO:0000256" key="11">
    <source>
        <dbReference type="ARBA" id="ARBA00025034"/>
    </source>
</evidence>
<feature type="transmembrane region" description="Helical" evidence="18">
    <location>
        <begin position="215"/>
        <end position="239"/>
    </location>
</feature>
<evidence type="ECO:0000256" key="5">
    <source>
        <dbReference type="ARBA" id="ARBA00022475"/>
    </source>
</evidence>
<evidence type="ECO:0000256" key="16">
    <source>
        <dbReference type="RuleBase" id="RU003945"/>
    </source>
</evidence>
<sequence>MGDFFASLLFPIEWFVAWVMVTAHAGLTAIGFASDGGPAWTLSIIAVVLVVRTLLIPLFVRQIKASRAMQIIQPELKKIQDKYKGRSDQASREAMTKETMELYRSSKTNPFASCLPILVQLPIFFGLFRVLNRLRTGGEIGPFNDALIAEAQQARFFGAPLSDTMLTATSPWTYVVAPVLVVIMTVSQFYVQRMLMTKNMSPAAMDSPFFKQQKMLLYVLPLVFAVSGVGFAIGLVLYWCTTNIYSAVQQTIVIRSLPAPGSPAEKELEARRRRKAERKAARTGKSVEEILGLPEPVEDAEPAAPAKRVQPRKQPRSKRKPGAA</sequence>
<feature type="region of interest" description="Disordered" evidence="17">
    <location>
        <begin position="261"/>
        <end position="324"/>
    </location>
</feature>
<evidence type="ECO:0000259" key="19">
    <source>
        <dbReference type="Pfam" id="PF02096"/>
    </source>
</evidence>
<evidence type="ECO:0000256" key="12">
    <source>
        <dbReference type="ARBA" id="ARBA00026028"/>
    </source>
</evidence>
<feature type="compositionally biased region" description="Basic residues" evidence="17">
    <location>
        <begin position="309"/>
        <end position="324"/>
    </location>
</feature>
<keyword evidence="21" id="KW-1185">Reference proteome</keyword>
<dbReference type="CDD" id="cd20070">
    <property type="entry name" value="5TM_YidC_Alb3"/>
    <property type="match status" value="1"/>
</dbReference>
<dbReference type="NCBIfam" id="NF002350">
    <property type="entry name" value="PRK01315.1"/>
    <property type="match status" value="1"/>
</dbReference>
<evidence type="ECO:0000256" key="13">
    <source>
        <dbReference type="ARBA" id="ARBA00031538"/>
    </source>
</evidence>
<keyword evidence="10" id="KW-0143">Chaperone</keyword>
<evidence type="ECO:0000256" key="14">
    <source>
        <dbReference type="ARBA" id="ARBA00033245"/>
    </source>
</evidence>
<feature type="transmembrane region" description="Helical" evidence="18">
    <location>
        <begin position="12"/>
        <end position="33"/>
    </location>
</feature>
<dbReference type="InterPro" id="IPR001708">
    <property type="entry name" value="YidC/ALB3/OXA1/COX18"/>
</dbReference>
<name>A0ABW0GP80_9MICO</name>
<comment type="subcellular location">
    <subcellularLocation>
        <location evidence="1">Cell membrane</location>
        <topology evidence="1">Multi-pass membrane protein</topology>
    </subcellularLocation>
    <subcellularLocation>
        <location evidence="16">Membrane</location>
        <topology evidence="16">Multi-pass membrane protein</topology>
    </subcellularLocation>
</comment>
<feature type="transmembrane region" description="Helical" evidence="18">
    <location>
        <begin position="39"/>
        <end position="60"/>
    </location>
</feature>
<comment type="caution">
    <text evidence="20">The sequence shown here is derived from an EMBL/GenBank/DDBJ whole genome shotgun (WGS) entry which is preliminary data.</text>
</comment>
<organism evidence="20 21">
    <name type="scientific">Aquipuribacter nitratireducens</name>
    <dbReference type="NCBI Taxonomy" id="650104"/>
    <lineage>
        <taxon>Bacteria</taxon>
        <taxon>Bacillati</taxon>
        <taxon>Actinomycetota</taxon>
        <taxon>Actinomycetes</taxon>
        <taxon>Micrococcales</taxon>
        <taxon>Intrasporangiaceae</taxon>
        <taxon>Aquipuribacter</taxon>
    </lineage>
</organism>
<evidence type="ECO:0000256" key="8">
    <source>
        <dbReference type="ARBA" id="ARBA00022989"/>
    </source>
</evidence>
<evidence type="ECO:0000256" key="15">
    <source>
        <dbReference type="ARBA" id="ARBA00033342"/>
    </source>
</evidence>
<dbReference type="Proteomes" id="UP001596122">
    <property type="component" value="Unassembled WGS sequence"/>
</dbReference>
<evidence type="ECO:0000256" key="2">
    <source>
        <dbReference type="ARBA" id="ARBA00010527"/>
    </source>
</evidence>
<comment type="function">
    <text evidence="11">Required for the insertion and/or proper folding and/or complex formation of integral membrane proteins into the membrane. Involved in integration of membrane proteins that insert both dependently and independently of the Sec translocase complex, as well as at least some lipoproteins. Aids folding of multispanning membrane proteins.</text>
</comment>
<evidence type="ECO:0000313" key="20">
    <source>
        <dbReference type="EMBL" id="MFC5381262.1"/>
    </source>
</evidence>
<feature type="domain" description="Membrane insertase YidC/Oxa/ALB C-terminal" evidence="19">
    <location>
        <begin position="40"/>
        <end position="254"/>
    </location>
</feature>
<dbReference type="EMBL" id="JBHSLD010000009">
    <property type="protein sequence ID" value="MFC5381262.1"/>
    <property type="molecule type" value="Genomic_DNA"/>
</dbReference>
<feature type="transmembrane region" description="Helical" evidence="18">
    <location>
        <begin position="172"/>
        <end position="191"/>
    </location>
</feature>
<evidence type="ECO:0000256" key="10">
    <source>
        <dbReference type="ARBA" id="ARBA00023186"/>
    </source>
</evidence>
<dbReference type="PANTHER" id="PTHR12428">
    <property type="entry name" value="OXA1"/>
    <property type="match status" value="1"/>
</dbReference>
<evidence type="ECO:0000256" key="18">
    <source>
        <dbReference type="SAM" id="Phobius"/>
    </source>
</evidence>
<reference evidence="21" key="1">
    <citation type="journal article" date="2019" name="Int. J. Syst. Evol. Microbiol.">
        <title>The Global Catalogue of Microorganisms (GCM) 10K type strain sequencing project: providing services to taxonomists for standard genome sequencing and annotation.</title>
        <authorList>
            <consortium name="The Broad Institute Genomics Platform"/>
            <consortium name="The Broad Institute Genome Sequencing Center for Infectious Disease"/>
            <person name="Wu L."/>
            <person name="Ma J."/>
        </authorList>
    </citation>
    <scope>NUCLEOTIDE SEQUENCE [LARGE SCALE GENOMIC DNA]</scope>
    <source>
        <strain evidence="21">CCUG 43114</strain>
    </source>
</reference>
<gene>
    <name evidence="20" type="primary">yidC</name>
    <name evidence="20" type="ORF">ACFPJ6_10710</name>
</gene>
<accession>A0ABW0GP80</accession>
<evidence type="ECO:0000256" key="1">
    <source>
        <dbReference type="ARBA" id="ARBA00004651"/>
    </source>
</evidence>
<comment type="similarity">
    <text evidence="2">Belongs to the OXA1/ALB3/YidC family. Type 1 subfamily.</text>
</comment>
<dbReference type="NCBIfam" id="TIGR03592">
    <property type="entry name" value="yidC_oxa1_cterm"/>
    <property type="match status" value="1"/>
</dbReference>